<keyword evidence="3" id="KW-1185">Reference proteome</keyword>
<feature type="region of interest" description="Disordered" evidence="1">
    <location>
        <begin position="1"/>
        <end position="27"/>
    </location>
</feature>
<dbReference type="GO" id="GO:0003677">
    <property type="term" value="F:DNA binding"/>
    <property type="evidence" value="ECO:0007669"/>
    <property type="project" value="InterPro"/>
</dbReference>
<evidence type="ECO:0000256" key="1">
    <source>
        <dbReference type="SAM" id="MobiDB-lite"/>
    </source>
</evidence>
<accession>A0A852U3J8</accession>
<protein>
    <recommendedName>
        <fullName evidence="4">Growth inhibitor PemK</fullName>
    </recommendedName>
</protein>
<name>A0A852U3J8_9ACTN</name>
<proteinExistence type="predicted"/>
<dbReference type="AlphaFoldDB" id="A0A852U3J8"/>
<dbReference type="InterPro" id="IPR003477">
    <property type="entry name" value="PemK-like"/>
</dbReference>
<sequence>MLDRRGPAGGPSHHTHHGAVREVATGRNATTLAYAPDRDGRADAGEVVWTWVPYEEDPSLGKDRPLLVVGRNGGSLHALMLSTQEPDHWEKQDWFELGAGPWDRDGRTSYVRLDRLFELGEDDIRREGAVLDPDRFWRVGAVLRTRYGWR</sequence>
<evidence type="ECO:0000313" key="2">
    <source>
        <dbReference type="EMBL" id="NYE50769.1"/>
    </source>
</evidence>
<dbReference type="RefSeq" id="WP_179646194.1">
    <property type="nucleotide sequence ID" value="NZ_BAAAYY010000045.1"/>
</dbReference>
<organism evidence="2 3">
    <name type="scientific">Spinactinospora alkalitolerans</name>
    <dbReference type="NCBI Taxonomy" id="687207"/>
    <lineage>
        <taxon>Bacteria</taxon>
        <taxon>Bacillati</taxon>
        <taxon>Actinomycetota</taxon>
        <taxon>Actinomycetes</taxon>
        <taxon>Streptosporangiales</taxon>
        <taxon>Nocardiopsidaceae</taxon>
        <taxon>Spinactinospora</taxon>
    </lineage>
</organism>
<reference evidence="2 3" key="1">
    <citation type="submission" date="2020-07" db="EMBL/GenBank/DDBJ databases">
        <title>Sequencing the genomes of 1000 actinobacteria strains.</title>
        <authorList>
            <person name="Klenk H.-P."/>
        </authorList>
    </citation>
    <scope>NUCLEOTIDE SEQUENCE [LARGE SCALE GENOMIC DNA]</scope>
    <source>
        <strain evidence="2 3">CXB654</strain>
    </source>
</reference>
<gene>
    <name evidence="2" type="ORF">HDA32_005889</name>
</gene>
<dbReference type="EMBL" id="JACCCC010000001">
    <property type="protein sequence ID" value="NYE50769.1"/>
    <property type="molecule type" value="Genomic_DNA"/>
</dbReference>
<dbReference type="Proteomes" id="UP000589036">
    <property type="component" value="Unassembled WGS sequence"/>
</dbReference>
<evidence type="ECO:0000313" key="3">
    <source>
        <dbReference type="Proteomes" id="UP000589036"/>
    </source>
</evidence>
<dbReference type="SUPFAM" id="SSF50118">
    <property type="entry name" value="Cell growth inhibitor/plasmid maintenance toxic component"/>
    <property type="match status" value="1"/>
</dbReference>
<comment type="caution">
    <text evidence="2">The sequence shown here is derived from an EMBL/GenBank/DDBJ whole genome shotgun (WGS) entry which is preliminary data.</text>
</comment>
<evidence type="ECO:0008006" key="4">
    <source>
        <dbReference type="Google" id="ProtNLM"/>
    </source>
</evidence>
<dbReference type="Pfam" id="PF02452">
    <property type="entry name" value="PemK_toxin"/>
    <property type="match status" value="1"/>
</dbReference>